<dbReference type="CDD" id="cd00063">
    <property type="entry name" value="FN3"/>
    <property type="match status" value="1"/>
</dbReference>
<keyword evidence="4" id="KW-0808">Transferase</keyword>
<dbReference type="Pfam" id="PF00041">
    <property type="entry name" value="fn3"/>
    <property type="match status" value="1"/>
</dbReference>
<dbReference type="PROSITE" id="PS50853">
    <property type="entry name" value="FN3"/>
    <property type="match status" value="1"/>
</dbReference>
<dbReference type="InterPro" id="IPR001460">
    <property type="entry name" value="PCN-bd_Tpept"/>
</dbReference>
<dbReference type="PANTHER" id="PTHR32282">
    <property type="entry name" value="BINDING PROTEIN TRANSPEPTIDASE, PUTATIVE-RELATED"/>
    <property type="match status" value="1"/>
</dbReference>
<dbReference type="SUPFAM" id="SSF56601">
    <property type="entry name" value="beta-lactamase/transpeptidase-like"/>
    <property type="match status" value="1"/>
</dbReference>
<dbReference type="EMBL" id="JBHUEK010000004">
    <property type="protein sequence ID" value="MFD1777369.1"/>
    <property type="molecule type" value="Genomic_DNA"/>
</dbReference>
<keyword evidence="2" id="KW-0645">Protease</keyword>
<dbReference type="InterPro" id="IPR012338">
    <property type="entry name" value="Beta-lactam/transpept-like"/>
</dbReference>
<evidence type="ECO:0000313" key="13">
    <source>
        <dbReference type="Proteomes" id="UP001597227"/>
    </source>
</evidence>
<keyword evidence="13" id="KW-1185">Reference proteome</keyword>
<evidence type="ECO:0000256" key="8">
    <source>
        <dbReference type="ARBA" id="ARBA00049902"/>
    </source>
</evidence>
<organism evidence="12 13">
    <name type="scientific">Fredinandcohnia salidurans</name>
    <dbReference type="NCBI Taxonomy" id="2595041"/>
    <lineage>
        <taxon>Bacteria</taxon>
        <taxon>Bacillati</taxon>
        <taxon>Bacillota</taxon>
        <taxon>Bacilli</taxon>
        <taxon>Bacillales</taxon>
        <taxon>Bacillaceae</taxon>
        <taxon>Fredinandcohnia</taxon>
    </lineage>
</organism>
<accession>A0ABW4MJU1</accession>
<evidence type="ECO:0000256" key="1">
    <source>
        <dbReference type="ARBA" id="ARBA00022645"/>
    </source>
</evidence>
<evidence type="ECO:0000256" key="9">
    <source>
        <dbReference type="SAM" id="MobiDB-lite"/>
    </source>
</evidence>
<dbReference type="Gene3D" id="2.60.40.10">
    <property type="entry name" value="Immunoglobulins"/>
    <property type="match status" value="1"/>
</dbReference>
<sequence length="844" mass="93092">MSEKYKTREERRHANQKKKKPKKAKGSLFKRIILIILLIGIIGMVAGATTFFVMASGAPPLDESLLKDPLSSKVYDMDGNKIYEFGAEKRTYVPLDQIPEDLKNAVIAVEDARFYEHHGLDVIRLGGAVVANITDGFGSEGASTISQQVIKNSFFEEGQKKLTRKSQELWLAFQLERKYSKDEILEMYLNKIYYGVGNTYGVSKAAEIYFNKPLDELELHESAFIAGLGQNPGIYNPFVHPEAAEKRRNIVLNLMVRHEFISKEEAEAAKKVPIESSIVESKQQSSPIDSFMDQVKLELKEYDDIDVYNAGVKIYTTFDPKAQAHIDSLLANENPDVQFPNDEFQAGIAVVDTKTGEIRALGGGRNQAQNNRRNFALESENQPGSTIKPILDYGPAIEYLKWSTYHQIKDEPYTYSNGVPINNFDRKHMGQITARVALAHSRNIPALKAFQEVGVTKVTEFAERLGITFDERINEAYSIGGMSGGISPLEMAGAYAAFGNQGNFIKPHAVDKIVFPDGREVTLAPEPEEAMSEATAFMITDMLKSVMDFGSGRKYDVSGLQIAGKTGTTNYSAEDIKKYNISSGVPDVWFSGYTPSHTVAIWTGYKNNREPIKPAEQNLALKLFRNIITNLSEGKESEDFVMPKTVVKVGVEKGSNPAKLPSDFTPKDEIVYEYFIKGTEPTQVSDKYDKLTPPSNLDVQYDQVTNQINLSWAYTEGELDGNSFEIGVSIDEGPAKVLTTTKELTYTIPDAIPGAIYKFTVTVVNDDNPEKRSDPASNTINVPEPEEEEIEIPLPPVTPPGNGNGGNDGDNGGGDGNGEGNGEGEGTGEGAIFPPLPPVNEDRE</sequence>
<keyword evidence="10" id="KW-0812">Transmembrane</keyword>
<proteinExistence type="predicted"/>
<comment type="catalytic activity">
    <reaction evidence="7">
        <text>Preferential cleavage: (Ac)2-L-Lys-D-Ala-|-D-Ala. Also transpeptidation of peptidyl-alanyl moieties that are N-acyl substituents of D-alanine.</text>
        <dbReference type="EC" id="3.4.16.4"/>
    </reaction>
</comment>
<dbReference type="NCBIfam" id="TIGR02074">
    <property type="entry name" value="PBP_1a_fam"/>
    <property type="match status" value="1"/>
</dbReference>
<evidence type="ECO:0000259" key="11">
    <source>
        <dbReference type="PROSITE" id="PS50853"/>
    </source>
</evidence>
<comment type="catalytic activity">
    <reaction evidence="8">
        <text>[GlcNAc-(1-&gt;4)-Mur2Ac(oyl-L-Ala-gamma-D-Glu-L-Lys-D-Ala-D-Ala)](n)-di-trans,octa-cis-undecaprenyl diphosphate + beta-D-GlcNAc-(1-&gt;4)-Mur2Ac(oyl-L-Ala-gamma-D-Glu-L-Lys-D-Ala-D-Ala)-di-trans,octa-cis-undecaprenyl diphosphate = [GlcNAc-(1-&gt;4)-Mur2Ac(oyl-L-Ala-gamma-D-Glu-L-Lys-D-Ala-D-Ala)](n+1)-di-trans,octa-cis-undecaprenyl diphosphate + di-trans,octa-cis-undecaprenyl diphosphate + H(+)</text>
        <dbReference type="Rhea" id="RHEA:23708"/>
        <dbReference type="Rhea" id="RHEA-COMP:9602"/>
        <dbReference type="Rhea" id="RHEA-COMP:9603"/>
        <dbReference type="ChEBI" id="CHEBI:15378"/>
        <dbReference type="ChEBI" id="CHEBI:58405"/>
        <dbReference type="ChEBI" id="CHEBI:60033"/>
        <dbReference type="ChEBI" id="CHEBI:78435"/>
        <dbReference type="EC" id="2.4.99.28"/>
    </reaction>
</comment>
<evidence type="ECO:0000256" key="6">
    <source>
        <dbReference type="ARBA" id="ARBA00023268"/>
    </source>
</evidence>
<evidence type="ECO:0000256" key="10">
    <source>
        <dbReference type="SAM" id="Phobius"/>
    </source>
</evidence>
<dbReference type="InterPro" id="IPR003961">
    <property type="entry name" value="FN3_dom"/>
</dbReference>
<evidence type="ECO:0000313" key="12">
    <source>
        <dbReference type="EMBL" id="MFD1777369.1"/>
    </source>
</evidence>
<dbReference type="Pfam" id="PF00912">
    <property type="entry name" value="Transgly"/>
    <property type="match status" value="1"/>
</dbReference>
<keyword evidence="6" id="KW-0511">Multifunctional enzyme</keyword>
<dbReference type="InterPro" id="IPR036116">
    <property type="entry name" value="FN3_sf"/>
</dbReference>
<feature type="domain" description="Fibronectin type-III" evidence="11">
    <location>
        <begin position="693"/>
        <end position="785"/>
    </location>
</feature>
<evidence type="ECO:0000256" key="7">
    <source>
        <dbReference type="ARBA" id="ARBA00034000"/>
    </source>
</evidence>
<dbReference type="InterPro" id="IPR036950">
    <property type="entry name" value="PBP_transglycosylase"/>
</dbReference>
<dbReference type="InterPro" id="IPR013783">
    <property type="entry name" value="Ig-like_fold"/>
</dbReference>
<keyword evidence="3" id="KW-0328">Glycosyltransferase</keyword>
<evidence type="ECO:0000256" key="2">
    <source>
        <dbReference type="ARBA" id="ARBA00022670"/>
    </source>
</evidence>
<dbReference type="Proteomes" id="UP001597227">
    <property type="component" value="Unassembled WGS sequence"/>
</dbReference>
<feature type="transmembrane region" description="Helical" evidence="10">
    <location>
        <begin position="32"/>
        <end position="55"/>
    </location>
</feature>
<dbReference type="Pfam" id="PF00905">
    <property type="entry name" value="Transpeptidase"/>
    <property type="match status" value="1"/>
</dbReference>
<feature type="region of interest" description="Disordered" evidence="9">
    <location>
        <begin position="1"/>
        <end position="23"/>
    </location>
</feature>
<gene>
    <name evidence="12" type="ORF">ACFSFW_01565</name>
</gene>
<name>A0ABW4MJU1_9BACI</name>
<keyword evidence="10" id="KW-0472">Membrane</keyword>
<feature type="region of interest" description="Disordered" evidence="9">
    <location>
        <begin position="766"/>
        <end position="844"/>
    </location>
</feature>
<dbReference type="SUPFAM" id="SSF49265">
    <property type="entry name" value="Fibronectin type III"/>
    <property type="match status" value="1"/>
</dbReference>
<dbReference type="SUPFAM" id="SSF53955">
    <property type="entry name" value="Lysozyme-like"/>
    <property type="match status" value="1"/>
</dbReference>
<dbReference type="RefSeq" id="WP_388034631.1">
    <property type="nucleotide sequence ID" value="NZ_JBHUEK010000004.1"/>
</dbReference>
<dbReference type="PANTHER" id="PTHR32282:SF29">
    <property type="entry name" value="PENICILLIN-BINDING PROTEIN 1A"/>
    <property type="match status" value="1"/>
</dbReference>
<evidence type="ECO:0000256" key="3">
    <source>
        <dbReference type="ARBA" id="ARBA00022676"/>
    </source>
</evidence>
<evidence type="ECO:0000256" key="4">
    <source>
        <dbReference type="ARBA" id="ARBA00022679"/>
    </source>
</evidence>
<comment type="caution">
    <text evidence="12">The sequence shown here is derived from an EMBL/GenBank/DDBJ whole genome shotgun (WGS) entry which is preliminary data.</text>
</comment>
<feature type="compositionally biased region" description="Basic residues" evidence="9">
    <location>
        <begin position="14"/>
        <end position="23"/>
    </location>
</feature>
<keyword evidence="1" id="KW-0121">Carboxypeptidase</keyword>
<dbReference type="InterPro" id="IPR001264">
    <property type="entry name" value="Glyco_trans_51"/>
</dbReference>
<evidence type="ECO:0000256" key="5">
    <source>
        <dbReference type="ARBA" id="ARBA00022801"/>
    </source>
</evidence>
<dbReference type="InterPro" id="IPR023346">
    <property type="entry name" value="Lysozyme-like_dom_sf"/>
</dbReference>
<keyword evidence="10" id="KW-1133">Transmembrane helix</keyword>
<keyword evidence="5" id="KW-0378">Hydrolase</keyword>
<protein>
    <submittedName>
        <fullName evidence="12">PBP1A family penicillin-binding protein</fullName>
    </submittedName>
</protein>
<dbReference type="Gene3D" id="3.40.710.10">
    <property type="entry name" value="DD-peptidase/beta-lactamase superfamily"/>
    <property type="match status" value="1"/>
</dbReference>
<dbReference type="InterPro" id="IPR050396">
    <property type="entry name" value="Glycosyltr_51/Transpeptidase"/>
</dbReference>
<feature type="compositionally biased region" description="Gly residues" evidence="9">
    <location>
        <begin position="802"/>
        <end position="829"/>
    </location>
</feature>
<dbReference type="Gene3D" id="1.10.3810.10">
    <property type="entry name" value="Biosynthetic peptidoglycan transglycosylase-like"/>
    <property type="match status" value="1"/>
</dbReference>
<reference evidence="13" key="1">
    <citation type="journal article" date="2019" name="Int. J. Syst. Evol. Microbiol.">
        <title>The Global Catalogue of Microorganisms (GCM) 10K type strain sequencing project: providing services to taxonomists for standard genome sequencing and annotation.</title>
        <authorList>
            <consortium name="The Broad Institute Genomics Platform"/>
            <consortium name="The Broad Institute Genome Sequencing Center for Infectious Disease"/>
            <person name="Wu L."/>
            <person name="Ma J."/>
        </authorList>
    </citation>
    <scope>NUCLEOTIDE SEQUENCE [LARGE SCALE GENOMIC DNA]</scope>
    <source>
        <strain evidence="13">CCUG 15531</strain>
    </source>
</reference>
<feature type="compositionally biased region" description="Basic and acidic residues" evidence="9">
    <location>
        <begin position="1"/>
        <end position="13"/>
    </location>
</feature>